<organism evidence="4 5">
    <name type="scientific">Vitis vinifera</name>
    <name type="common">Grape</name>
    <dbReference type="NCBI Taxonomy" id="29760"/>
    <lineage>
        <taxon>Eukaryota</taxon>
        <taxon>Viridiplantae</taxon>
        <taxon>Streptophyta</taxon>
        <taxon>Embryophyta</taxon>
        <taxon>Tracheophyta</taxon>
        <taxon>Spermatophyta</taxon>
        <taxon>Magnoliopsida</taxon>
        <taxon>eudicotyledons</taxon>
        <taxon>Gunneridae</taxon>
        <taxon>Pentapetalae</taxon>
        <taxon>rosids</taxon>
        <taxon>Vitales</taxon>
        <taxon>Vitaceae</taxon>
        <taxon>Viteae</taxon>
        <taxon>Vitis</taxon>
    </lineage>
</organism>
<comment type="caution">
    <text evidence="4">The sequence shown here is derived from an EMBL/GenBank/DDBJ whole genome shotgun (WGS) entry which is preliminary data.</text>
</comment>
<dbReference type="SUPFAM" id="SSF57756">
    <property type="entry name" value="Retrovirus zinc finger-like domains"/>
    <property type="match status" value="1"/>
</dbReference>
<dbReference type="Pfam" id="PF13976">
    <property type="entry name" value="gag_pre-integrs"/>
    <property type="match status" value="1"/>
</dbReference>
<dbReference type="InterPro" id="IPR025724">
    <property type="entry name" value="GAG-pre-integrase_dom"/>
</dbReference>
<protein>
    <submittedName>
        <fullName evidence="4">Retrovirus-related Pol polyprotein from transposon TNT 1-94</fullName>
    </submittedName>
</protein>
<gene>
    <name evidence="4" type="primary">POLX_792</name>
    <name evidence="4" type="ORF">CK203_034404</name>
</gene>
<feature type="region of interest" description="Disordered" evidence="2">
    <location>
        <begin position="117"/>
        <end position="139"/>
    </location>
</feature>
<dbReference type="InterPro" id="IPR013103">
    <property type="entry name" value="RVT_2"/>
</dbReference>
<dbReference type="Gene3D" id="4.10.60.10">
    <property type="entry name" value="Zinc finger, CCHC-type"/>
    <property type="match status" value="1"/>
</dbReference>
<dbReference type="EMBL" id="QGNW01000160">
    <property type="protein sequence ID" value="RVW89885.1"/>
    <property type="molecule type" value="Genomic_DNA"/>
</dbReference>
<dbReference type="PANTHER" id="PTHR33325">
    <property type="entry name" value="ZINC FINGER, CCHC-TYPE-RELATED"/>
    <property type="match status" value="1"/>
</dbReference>
<dbReference type="InterPro" id="IPR036875">
    <property type="entry name" value="Znf_CCHC_sf"/>
</dbReference>
<dbReference type="GO" id="GO:0003676">
    <property type="term" value="F:nucleic acid binding"/>
    <property type="evidence" value="ECO:0007669"/>
    <property type="project" value="InterPro"/>
</dbReference>
<evidence type="ECO:0000313" key="4">
    <source>
        <dbReference type="EMBL" id="RVW89885.1"/>
    </source>
</evidence>
<reference evidence="4 5" key="1">
    <citation type="journal article" date="2018" name="PLoS Genet.">
        <title>Population sequencing reveals clonal diversity and ancestral inbreeding in the grapevine cultivar Chardonnay.</title>
        <authorList>
            <person name="Roach M.J."/>
            <person name="Johnson D.L."/>
            <person name="Bohlmann J."/>
            <person name="van Vuuren H.J."/>
            <person name="Jones S.J."/>
            <person name="Pretorius I.S."/>
            <person name="Schmidt S.A."/>
            <person name="Borneman A.R."/>
        </authorList>
    </citation>
    <scope>NUCLEOTIDE SEQUENCE [LARGE SCALE GENOMIC DNA]</scope>
    <source>
        <strain evidence="5">cv. Chardonnay</strain>
        <tissue evidence="4">Leaf</tissue>
    </source>
</reference>
<dbReference type="Proteomes" id="UP000288805">
    <property type="component" value="Unassembled WGS sequence"/>
</dbReference>
<dbReference type="PANTHER" id="PTHR33325:SF11">
    <property type="entry name" value="COLD SHOCK DOMAIN-CONTAINING PROTEIN 4-LIKE"/>
    <property type="match status" value="1"/>
</dbReference>
<keyword evidence="1" id="KW-0862">Zinc</keyword>
<feature type="compositionally biased region" description="Basic and acidic residues" evidence="2">
    <location>
        <begin position="558"/>
        <end position="581"/>
    </location>
</feature>
<feature type="region of interest" description="Disordered" evidence="2">
    <location>
        <begin position="558"/>
        <end position="586"/>
    </location>
</feature>
<sequence>MSNITKLEFVALDISGKNYLSWILDAELHLDAMNLGATIKQGNQASLQDRAKALIFLRHHLHEGLKNEYLTVKDPFTLWSNLKERYDHQKTVILPKARYDWMHLSECNIVPNSTWTRRGRGRGRGHGRNPRYHGSYSNNSQKMKASLHHQKWNNTETIQENGKRLQDKPPKNHENNCYRCGMKGHWSRTCSTPKHLVDLYQASIKAKGKEIEMNFTDGDGLDLTYYDIDFFGEFNDPKVFVLWHDRLGHPGSSMMRRIIEHSHGHPLKNQKILSPNEYSCAACSQESFIKRLQLIARPLLMKTKLPTSAWGHAIMHAAALVRIRPTTYHEYSPSQLVLGKQPNISHLRIFGCAVYVPIAPTQRTKMGPQRRLGVYVGFDSPSIIRYLEPLTGDVFTARFADCHFNESVFPSLGREKSIPEERREISWKTSTMTHLDPRTNQCELEVQRIIHLQNLANQLPDAFIDTKKVTKSHIPAANTPARIDVPVGQLTNESKIRLKRGRPVGSKDVTPRKRRTQEKLGTLEEAIKMTDQFKIDKSIALEEAQIMQKAPEEVHIEQEAPEEAHIEQETPEDPHIEREAPEEAQVPENCEISVSYVQTGEKWDRNNIVINNIFAFQVASDIIRNDEDPEPRNVEECRHRNDWPKWKEAIQAELNSLTKREVFGPVVQTPEDVKPVGYKWVFVRKRNENNEIIRYKARLVAQGFSQRPGIDYEETYSPVMDAITFRFLISLAVSEGLDMRLMDVITAYLYGSMDNDIYMKIPEGFKLPDANNTKPRSMYSIKLQRSLYGLKQSGRMWYNRLSEYLLKEGYVNNPICPCIFIKKSETGFAIIAVYVDDLNLVGTPEELTRTTNYLKKEFEMKDLGKTKFCLGLQIEHFPNGVLVHQSTYIKKVLKRFYMDKAHPLSSPMVVRSLDVKKDPFRPCEKDE</sequence>
<proteinExistence type="predicted"/>
<dbReference type="SUPFAM" id="SSF56672">
    <property type="entry name" value="DNA/RNA polymerases"/>
    <property type="match status" value="1"/>
</dbReference>
<keyword evidence="1" id="KW-0479">Metal-binding</keyword>
<evidence type="ECO:0000259" key="3">
    <source>
        <dbReference type="PROSITE" id="PS50158"/>
    </source>
</evidence>
<dbReference type="Pfam" id="PF07727">
    <property type="entry name" value="RVT_2"/>
    <property type="match status" value="1"/>
</dbReference>
<accession>A0A438HZK0</accession>
<dbReference type="InterPro" id="IPR001878">
    <property type="entry name" value="Znf_CCHC"/>
</dbReference>
<name>A0A438HZK0_VITVI</name>
<dbReference type="GO" id="GO:0008270">
    <property type="term" value="F:zinc ion binding"/>
    <property type="evidence" value="ECO:0007669"/>
    <property type="project" value="UniProtKB-KW"/>
</dbReference>
<dbReference type="AlphaFoldDB" id="A0A438HZK0"/>
<evidence type="ECO:0000313" key="5">
    <source>
        <dbReference type="Proteomes" id="UP000288805"/>
    </source>
</evidence>
<dbReference type="InterPro" id="IPR043502">
    <property type="entry name" value="DNA/RNA_pol_sf"/>
</dbReference>
<evidence type="ECO:0000256" key="1">
    <source>
        <dbReference type="PROSITE-ProRule" id="PRU00047"/>
    </source>
</evidence>
<feature type="domain" description="CCHC-type" evidence="3">
    <location>
        <begin position="177"/>
        <end position="190"/>
    </location>
</feature>
<feature type="compositionally biased region" description="Basic residues" evidence="2">
    <location>
        <begin position="117"/>
        <end position="131"/>
    </location>
</feature>
<keyword evidence="1" id="KW-0863">Zinc-finger</keyword>
<dbReference type="PROSITE" id="PS50158">
    <property type="entry name" value="ZF_CCHC"/>
    <property type="match status" value="1"/>
</dbReference>
<evidence type="ECO:0000256" key="2">
    <source>
        <dbReference type="SAM" id="MobiDB-lite"/>
    </source>
</evidence>